<feature type="non-terminal residue" evidence="1">
    <location>
        <position position="1"/>
    </location>
</feature>
<proteinExistence type="predicted"/>
<evidence type="ECO:0008006" key="2">
    <source>
        <dbReference type="Google" id="ProtNLM"/>
    </source>
</evidence>
<dbReference type="AlphaFoldDB" id="A0A382CXF1"/>
<name>A0A382CXF1_9ZZZZ</name>
<dbReference type="EMBL" id="UINC01036602">
    <property type="protein sequence ID" value="SVB30828.1"/>
    <property type="molecule type" value="Genomic_DNA"/>
</dbReference>
<accession>A0A382CXF1</accession>
<dbReference type="InterPro" id="IPR036102">
    <property type="entry name" value="OsmC/Ohrsf"/>
</dbReference>
<gene>
    <name evidence="1" type="ORF">METZ01_LOCUS183682</name>
</gene>
<reference evidence="1" key="1">
    <citation type="submission" date="2018-05" db="EMBL/GenBank/DDBJ databases">
        <authorList>
            <person name="Lanie J.A."/>
            <person name="Ng W.-L."/>
            <person name="Kazmierczak K.M."/>
            <person name="Andrzejewski T.M."/>
            <person name="Davidsen T.M."/>
            <person name="Wayne K.J."/>
            <person name="Tettelin H."/>
            <person name="Glass J.I."/>
            <person name="Rusch D."/>
            <person name="Podicherti R."/>
            <person name="Tsui H.-C.T."/>
            <person name="Winkler M.E."/>
        </authorList>
    </citation>
    <scope>NUCLEOTIDE SEQUENCE</scope>
</reference>
<evidence type="ECO:0000313" key="1">
    <source>
        <dbReference type="EMBL" id="SVB30828.1"/>
    </source>
</evidence>
<sequence>VKLPSDHLRASVEGFNQMEDGIPVLTRIHLHYKILIPDGTRKKVDRALARHVDKCPTARSLKRAIKVTWTADINEPAD</sequence>
<protein>
    <recommendedName>
        <fullName evidence="2">OsmC family protein</fullName>
    </recommendedName>
</protein>
<dbReference type="InterPro" id="IPR003718">
    <property type="entry name" value="OsmC/Ohr_fam"/>
</dbReference>
<dbReference type="SUPFAM" id="SSF82784">
    <property type="entry name" value="OsmC-like"/>
    <property type="match status" value="1"/>
</dbReference>
<organism evidence="1">
    <name type="scientific">marine metagenome</name>
    <dbReference type="NCBI Taxonomy" id="408172"/>
    <lineage>
        <taxon>unclassified sequences</taxon>
        <taxon>metagenomes</taxon>
        <taxon>ecological metagenomes</taxon>
    </lineage>
</organism>
<dbReference type="Pfam" id="PF02566">
    <property type="entry name" value="OsmC"/>
    <property type="match status" value="1"/>
</dbReference>
<dbReference type="Gene3D" id="3.30.300.20">
    <property type="match status" value="1"/>
</dbReference>
<dbReference type="InterPro" id="IPR015946">
    <property type="entry name" value="KH_dom-like_a/b"/>
</dbReference>